<gene>
    <name evidence="1" type="ORF">ATY31_11285</name>
</gene>
<dbReference type="EMBL" id="LODU01000024">
    <property type="protein sequence ID" value="POH33133.1"/>
    <property type="molecule type" value="Genomic_DNA"/>
</dbReference>
<evidence type="ECO:0000313" key="2">
    <source>
        <dbReference type="Proteomes" id="UP000237511"/>
    </source>
</evidence>
<accession>A0A2S3YQ61</accession>
<organism evidence="1 2">
    <name type="scientific">Sinorhizobium americanum</name>
    <dbReference type="NCBI Taxonomy" id="194963"/>
    <lineage>
        <taxon>Bacteria</taxon>
        <taxon>Pseudomonadati</taxon>
        <taxon>Pseudomonadota</taxon>
        <taxon>Alphaproteobacteria</taxon>
        <taxon>Hyphomicrobiales</taxon>
        <taxon>Rhizobiaceae</taxon>
        <taxon>Sinorhizobium/Ensifer group</taxon>
        <taxon>Sinorhizobium</taxon>
    </lineage>
</organism>
<protein>
    <submittedName>
        <fullName evidence="1">Uncharacterized protein</fullName>
    </submittedName>
</protein>
<proteinExistence type="predicted"/>
<dbReference type="Proteomes" id="UP000237511">
    <property type="component" value="Unassembled WGS sequence"/>
</dbReference>
<name>A0A2S3YQ61_9HYPH</name>
<reference evidence="1 2" key="1">
    <citation type="journal article" date="2014" name="Syst. Appl. Microbiol.">
        <title>Microsymbionts of Phaseolus vulgaris in acid and alkaline soils of Mexico.</title>
        <authorList>
            <person name="Verastegui-Valdes M.M."/>
            <person name="Zhang Y.J."/>
            <person name="Rivera-Orduna F.N."/>
            <person name="Cheng H.P."/>
            <person name="Sui X.H."/>
            <person name="Wang E.T."/>
        </authorList>
    </citation>
    <scope>NUCLEOTIDE SEQUENCE [LARGE SCALE GENOMIC DNA]</scope>
    <source>
        <strain evidence="1 2">FG01</strain>
    </source>
</reference>
<comment type="caution">
    <text evidence="1">The sequence shown here is derived from an EMBL/GenBank/DDBJ whole genome shotgun (WGS) entry which is preliminary data.</text>
</comment>
<sequence>MPFAKFLVLDEDVRDRFLDTPIDERSAAVRELLKKGVRTTKVIARPLAPSGMKFVDECKITADATRSYIRAKGMDQISS</sequence>
<dbReference type="AlphaFoldDB" id="A0A2S3YQ61"/>
<evidence type="ECO:0000313" key="1">
    <source>
        <dbReference type="EMBL" id="POH33133.1"/>
    </source>
</evidence>